<dbReference type="EC" id="2.5.1.25" evidence="1"/>
<dbReference type="InterPro" id="IPR039262">
    <property type="entry name" value="DTWD2/TAPT"/>
</dbReference>
<evidence type="ECO:0000313" key="6">
    <source>
        <dbReference type="EMBL" id="BBB31265.1"/>
    </source>
</evidence>
<evidence type="ECO:0000256" key="2">
    <source>
        <dbReference type="ARBA" id="ARBA00022679"/>
    </source>
</evidence>
<dbReference type="EMBL" id="AP014546">
    <property type="protein sequence ID" value="BBB31265.1"/>
    <property type="molecule type" value="Genomic_DNA"/>
</dbReference>
<evidence type="ECO:0000259" key="5">
    <source>
        <dbReference type="SMART" id="SM01144"/>
    </source>
</evidence>
<dbReference type="RefSeq" id="WP_201348380.1">
    <property type="nucleotide sequence ID" value="NZ_AP014546.1"/>
</dbReference>
<feature type="domain" description="DTW" evidence="5">
    <location>
        <begin position="18"/>
        <end position="209"/>
    </location>
</feature>
<dbReference type="PANTHER" id="PTHR21392:SF1">
    <property type="entry name" value="TRNA-URIDINE AMINOCARBOXYPROPYLTRANSFERASE"/>
    <property type="match status" value="1"/>
</dbReference>
<evidence type="ECO:0000256" key="4">
    <source>
        <dbReference type="ARBA" id="ARBA00022694"/>
    </source>
</evidence>
<reference evidence="6 7" key="1">
    <citation type="journal article" date="2008" name="Int. J. Syst. Evol. Microbiol.">
        <title>Neptunomonas japonica sp. nov., an Osedax japonicus symbiont-like bacterium isolated from sediment adjacent to sperm whale carcasses off Kagoshima, Japan.</title>
        <authorList>
            <person name="Miyazaki M."/>
            <person name="Nogi Y."/>
            <person name="Fujiwara Y."/>
            <person name="Kawato M."/>
            <person name="Kubokawa K."/>
            <person name="Horikoshi K."/>
        </authorList>
    </citation>
    <scope>NUCLEOTIDE SEQUENCE [LARGE SCALE GENOMIC DNA]</scope>
    <source>
        <strain evidence="6 7">JAMM 1380</strain>
    </source>
</reference>
<proteinExistence type="predicted"/>
<organism evidence="6 7">
    <name type="scientific">Neptunomonas japonica JAMM 1380</name>
    <dbReference type="NCBI Taxonomy" id="1441457"/>
    <lineage>
        <taxon>Bacteria</taxon>
        <taxon>Pseudomonadati</taxon>
        <taxon>Pseudomonadota</taxon>
        <taxon>Gammaproteobacteria</taxon>
        <taxon>Oceanospirillales</taxon>
        <taxon>Oceanospirillaceae</taxon>
        <taxon>Neptunomonas</taxon>
    </lineage>
</organism>
<keyword evidence="2" id="KW-0808">Transferase</keyword>
<evidence type="ECO:0000256" key="1">
    <source>
        <dbReference type="ARBA" id="ARBA00012386"/>
    </source>
</evidence>
<sequence>MAFDVNAPRKPFITRGSNVGRCKGCFLPLLSCLCSEKPKVKASAVFWLLTHNDEIYKPTNTGRLIVDAIDGARVFKWSRTEPDPEFIAALCDDQYQPCIVFPSGESYQQRMIVSENLSEKTPAFIILDGTWRQARRMFRLSRYLDDLPVMQPNAVAISRYHLRQSVEKHHLCTAEVAAQMLREVSDHHSADVLDAYFDLFNAEYYATRRSVDMSNASAAARHRLAQLQGGVTNIV</sequence>
<gene>
    <name evidence="6" type="ORF">NEJAP_3327</name>
</gene>
<dbReference type="KEGG" id="njp:NEJAP_3327"/>
<dbReference type="GO" id="GO:0016432">
    <property type="term" value="F:tRNA-uridine aminocarboxypropyltransferase activity"/>
    <property type="evidence" value="ECO:0007669"/>
    <property type="project" value="UniProtKB-EC"/>
</dbReference>
<dbReference type="Proteomes" id="UP000595332">
    <property type="component" value="Chromosome"/>
</dbReference>
<name>A0A7R6PVF2_9GAMM</name>
<dbReference type="AlphaFoldDB" id="A0A7R6PVF2"/>
<dbReference type="Pfam" id="PF03942">
    <property type="entry name" value="DTW"/>
    <property type="match status" value="1"/>
</dbReference>
<evidence type="ECO:0000256" key="3">
    <source>
        <dbReference type="ARBA" id="ARBA00022691"/>
    </source>
</evidence>
<dbReference type="InterPro" id="IPR005636">
    <property type="entry name" value="DTW"/>
</dbReference>
<keyword evidence="3" id="KW-0949">S-adenosyl-L-methionine</keyword>
<evidence type="ECO:0000313" key="7">
    <source>
        <dbReference type="Proteomes" id="UP000595332"/>
    </source>
</evidence>
<dbReference type="PANTHER" id="PTHR21392">
    <property type="entry name" value="TRNA-URIDINE AMINOCARBOXYPROPYLTRANSFERASE 2"/>
    <property type="match status" value="1"/>
</dbReference>
<keyword evidence="4" id="KW-0819">tRNA processing</keyword>
<dbReference type="SMART" id="SM01144">
    <property type="entry name" value="DTW"/>
    <property type="match status" value="1"/>
</dbReference>
<accession>A0A7R6PVF2</accession>
<dbReference type="GO" id="GO:0008033">
    <property type="term" value="P:tRNA processing"/>
    <property type="evidence" value="ECO:0007669"/>
    <property type="project" value="UniProtKB-KW"/>
</dbReference>
<keyword evidence="7" id="KW-1185">Reference proteome</keyword>
<protein>
    <recommendedName>
        <fullName evidence="1">tRNA-uridine aminocarboxypropyltransferase</fullName>
        <ecNumber evidence="1">2.5.1.25</ecNumber>
    </recommendedName>
</protein>